<protein>
    <submittedName>
        <fullName evidence="1">Uncharacterized protein</fullName>
    </submittedName>
</protein>
<dbReference type="EMBL" id="MU394347">
    <property type="protein sequence ID" value="KAI6083767.1"/>
    <property type="molecule type" value="Genomic_DNA"/>
</dbReference>
<proteinExistence type="predicted"/>
<keyword evidence="2" id="KW-1185">Reference proteome</keyword>
<accession>A0ACC0CTN1</accession>
<dbReference type="Proteomes" id="UP001497680">
    <property type="component" value="Unassembled WGS sequence"/>
</dbReference>
<name>A0ACC0CTN1_9PEZI</name>
<evidence type="ECO:0000313" key="2">
    <source>
        <dbReference type="Proteomes" id="UP001497680"/>
    </source>
</evidence>
<reference evidence="1 2" key="1">
    <citation type="journal article" date="2022" name="New Phytol.">
        <title>Ecological generalism drives hyperdiversity of secondary metabolite gene clusters in xylarialean endophytes.</title>
        <authorList>
            <person name="Franco M.E.E."/>
            <person name="Wisecaver J.H."/>
            <person name="Arnold A.E."/>
            <person name="Ju Y.M."/>
            <person name="Slot J.C."/>
            <person name="Ahrendt S."/>
            <person name="Moore L.P."/>
            <person name="Eastman K.E."/>
            <person name="Scott K."/>
            <person name="Konkel Z."/>
            <person name="Mondo S.J."/>
            <person name="Kuo A."/>
            <person name="Hayes R.D."/>
            <person name="Haridas S."/>
            <person name="Andreopoulos B."/>
            <person name="Riley R."/>
            <person name="LaButti K."/>
            <person name="Pangilinan J."/>
            <person name="Lipzen A."/>
            <person name="Amirebrahimi M."/>
            <person name="Yan J."/>
            <person name="Adam C."/>
            <person name="Keymanesh K."/>
            <person name="Ng V."/>
            <person name="Louie K."/>
            <person name="Northen T."/>
            <person name="Drula E."/>
            <person name="Henrissat B."/>
            <person name="Hsieh H.M."/>
            <person name="Youens-Clark K."/>
            <person name="Lutzoni F."/>
            <person name="Miadlikowska J."/>
            <person name="Eastwood D.C."/>
            <person name="Hamelin R.C."/>
            <person name="Grigoriev I.V."/>
            <person name="U'Ren J.M."/>
        </authorList>
    </citation>
    <scope>NUCLEOTIDE SEQUENCE [LARGE SCALE GENOMIC DNA]</scope>
    <source>
        <strain evidence="1 2">ER1909</strain>
    </source>
</reference>
<organism evidence="1 2">
    <name type="scientific">Hypoxylon rubiginosum</name>
    <dbReference type="NCBI Taxonomy" id="110542"/>
    <lineage>
        <taxon>Eukaryota</taxon>
        <taxon>Fungi</taxon>
        <taxon>Dikarya</taxon>
        <taxon>Ascomycota</taxon>
        <taxon>Pezizomycotina</taxon>
        <taxon>Sordariomycetes</taxon>
        <taxon>Xylariomycetidae</taxon>
        <taxon>Xylariales</taxon>
        <taxon>Hypoxylaceae</taxon>
        <taxon>Hypoxylon</taxon>
    </lineage>
</organism>
<evidence type="ECO:0000313" key="1">
    <source>
        <dbReference type="EMBL" id="KAI6083767.1"/>
    </source>
</evidence>
<sequence>MSPSPNDTVAFHLYHDNARKDRTRTSQACAEYNKLHQDCMPSVWNCMFKRIFDPTLPPGTIVTDAPTVLPPFRVDYGGRVSIHDTVYIDSNCGIANTPVTNVKIRKYCMVGPNVTISSAGPPLSPMDKERVPGTDLRDQQSRCNVSTSLARGSELPGGNRRAPSFYSRPCNVAAPATIVLDDAPEDAMPHAVFANSLRRTNCGAYVAHEVGQSRNLFLLKTGQFLVLLLTPLRT</sequence>
<gene>
    <name evidence="1" type="ORF">F4821DRAFT_280616</name>
</gene>
<comment type="caution">
    <text evidence="1">The sequence shown here is derived from an EMBL/GenBank/DDBJ whole genome shotgun (WGS) entry which is preliminary data.</text>
</comment>